<keyword evidence="5 10" id="KW-0479">Metal-binding</keyword>
<dbReference type="PRINTS" id="PR00457">
    <property type="entry name" value="ANPEROXIDASE"/>
</dbReference>
<proteinExistence type="predicted"/>
<evidence type="ECO:0000256" key="5">
    <source>
        <dbReference type="ARBA" id="ARBA00022723"/>
    </source>
</evidence>
<name>A0A9J6BAU5_POLVA</name>
<keyword evidence="7" id="KW-0560">Oxidoreductase</keyword>
<dbReference type="GO" id="GO:0020037">
    <property type="term" value="F:heme binding"/>
    <property type="evidence" value="ECO:0007669"/>
    <property type="project" value="InterPro"/>
</dbReference>
<evidence type="ECO:0000256" key="2">
    <source>
        <dbReference type="ARBA" id="ARBA00022525"/>
    </source>
</evidence>
<keyword evidence="2" id="KW-0964">Secreted</keyword>
<dbReference type="InterPro" id="IPR037120">
    <property type="entry name" value="Haem_peroxidase_sf_animal"/>
</dbReference>
<dbReference type="PANTHER" id="PTHR11475">
    <property type="entry name" value="OXIDASE/PEROXIDASE"/>
    <property type="match status" value="1"/>
</dbReference>
<accession>A0A9J6BAU5</accession>
<dbReference type="PROSITE" id="PS50292">
    <property type="entry name" value="PEROXIDASE_3"/>
    <property type="match status" value="1"/>
</dbReference>
<evidence type="ECO:0000256" key="10">
    <source>
        <dbReference type="PIRSR" id="PIRSR619791-2"/>
    </source>
</evidence>
<feature type="binding site" description="axial binding residue" evidence="10">
    <location>
        <position position="390"/>
    </location>
    <ligand>
        <name>heme b</name>
        <dbReference type="ChEBI" id="CHEBI:60344"/>
    </ligand>
    <ligandPart>
        <name>Fe</name>
        <dbReference type="ChEBI" id="CHEBI:18248"/>
    </ligandPart>
</feature>
<dbReference type="CDD" id="cd09823">
    <property type="entry name" value="peroxinectin_like"/>
    <property type="match status" value="1"/>
</dbReference>
<dbReference type="GO" id="GO:0005576">
    <property type="term" value="C:extracellular region"/>
    <property type="evidence" value="ECO:0007669"/>
    <property type="project" value="UniProtKB-SubCell"/>
</dbReference>
<dbReference type="GO" id="GO:0004601">
    <property type="term" value="F:peroxidase activity"/>
    <property type="evidence" value="ECO:0007669"/>
    <property type="project" value="UniProtKB-KW"/>
</dbReference>
<dbReference type="PANTHER" id="PTHR11475:SF86">
    <property type="entry name" value="PEROXIDASE"/>
    <property type="match status" value="1"/>
</dbReference>
<dbReference type="SUPFAM" id="SSF48113">
    <property type="entry name" value="Heme-dependent peroxidases"/>
    <property type="match status" value="1"/>
</dbReference>
<sequence>MKEKSKNVGKISNFQITVALSVLALSVFVFAGGPSFFNSINIIPSLRDAICLQQSTQPKCTPSKFRSLDGSCNNPDHPNWGMANLPYGRLLPAWYSDNYSAHPKSFTGNDLPNPRIISKIVFGEESFPDPEYTISMMQFGQFMAHDMGNTLRSSKQSCCSYSGRFLSNSPSCSDIHIPETDAFYGPRNINCMNFSVTVSDHDLECKGVESTPANPISSVTPFFDLSLIYGNSDEEARLIRSFKSGCLTIEIIDGYEWPPHDPNATTSCSIDSETDPCFLGGDTRINQSPHLTIIHVLFIREHNRIARELEKLNPHWSDEKLYQEARRICIGIYQYISYYEWLTIFLGTQNMLNLGMITHFDGDEYANDFDSSVNPAVFNEHSQAAFRFYHTQIEGHLQLQTESRDIIDTIAISDHFDNPNFTLYHFDELTRGMITQMSQLTDSNFDEQIREFLFKHKRDYGDDLRSIDITRGRDHGLASYNSFRDFCGLPKATKWEDYLDLISLIDLQHLQEVYEDYRDVELSVGALLEAQIDNTTLAGPTLLCIFNIQFLNSKIGDRYWFESGDPEIAFTRPQLAEIRKSSFARIVCDNSHNVTSSQLLAFRTVRKDTNPIVPCTEIPFVNLTFWTE</sequence>
<evidence type="ECO:0000256" key="6">
    <source>
        <dbReference type="ARBA" id="ARBA00022729"/>
    </source>
</evidence>
<keyword evidence="12" id="KW-1185">Reference proteome</keyword>
<keyword evidence="6" id="KW-0732">Signal</keyword>
<dbReference type="Proteomes" id="UP001107558">
    <property type="component" value="Chromosome 4"/>
</dbReference>
<evidence type="ECO:0008006" key="13">
    <source>
        <dbReference type="Google" id="ProtNLM"/>
    </source>
</evidence>
<evidence type="ECO:0000256" key="1">
    <source>
        <dbReference type="ARBA" id="ARBA00004613"/>
    </source>
</evidence>
<comment type="subcellular location">
    <subcellularLocation>
        <location evidence="1">Secreted</location>
    </subcellularLocation>
</comment>
<gene>
    <name evidence="11" type="ORF">PVAND_014659</name>
</gene>
<dbReference type="GO" id="GO:0006979">
    <property type="term" value="P:response to oxidative stress"/>
    <property type="evidence" value="ECO:0007669"/>
    <property type="project" value="InterPro"/>
</dbReference>
<dbReference type="InterPro" id="IPR019791">
    <property type="entry name" value="Haem_peroxidase_animal"/>
</dbReference>
<evidence type="ECO:0000256" key="3">
    <source>
        <dbReference type="ARBA" id="ARBA00022559"/>
    </source>
</evidence>
<evidence type="ECO:0000256" key="8">
    <source>
        <dbReference type="ARBA" id="ARBA00023004"/>
    </source>
</evidence>
<dbReference type="GO" id="GO:0022412">
    <property type="term" value="P:cellular process involved in reproduction in multicellular organism"/>
    <property type="evidence" value="ECO:0007669"/>
    <property type="project" value="UniProtKB-ARBA"/>
</dbReference>
<evidence type="ECO:0000313" key="11">
    <source>
        <dbReference type="EMBL" id="KAG5666643.1"/>
    </source>
</evidence>
<evidence type="ECO:0000313" key="12">
    <source>
        <dbReference type="Proteomes" id="UP001107558"/>
    </source>
</evidence>
<reference evidence="11" key="1">
    <citation type="submission" date="2021-03" db="EMBL/GenBank/DDBJ databases">
        <title>Chromosome level genome of the anhydrobiotic midge Polypedilum vanderplanki.</title>
        <authorList>
            <person name="Yoshida Y."/>
            <person name="Kikawada T."/>
            <person name="Gusev O."/>
        </authorList>
    </citation>
    <scope>NUCLEOTIDE SEQUENCE</scope>
    <source>
        <strain evidence="11">NIAS01</strain>
        <tissue evidence="11">Whole body or cell culture</tissue>
    </source>
</reference>
<dbReference type="EMBL" id="JADBJN010000004">
    <property type="protein sequence ID" value="KAG5666643.1"/>
    <property type="molecule type" value="Genomic_DNA"/>
</dbReference>
<dbReference type="Gene3D" id="1.10.640.10">
    <property type="entry name" value="Haem peroxidase domain superfamily, animal type"/>
    <property type="match status" value="1"/>
</dbReference>
<dbReference type="FunFam" id="1.10.640.10:FF:000003">
    <property type="entry name" value="chorion peroxidase"/>
    <property type="match status" value="1"/>
</dbReference>
<dbReference type="OrthoDB" id="823504at2759"/>
<comment type="caution">
    <text evidence="11">The sequence shown here is derived from an EMBL/GenBank/DDBJ whole genome shotgun (WGS) entry which is preliminary data.</text>
</comment>
<keyword evidence="9" id="KW-1015">Disulfide bond</keyword>
<dbReference type="GO" id="GO:0046872">
    <property type="term" value="F:metal ion binding"/>
    <property type="evidence" value="ECO:0007669"/>
    <property type="project" value="UniProtKB-KW"/>
</dbReference>
<organism evidence="11 12">
    <name type="scientific">Polypedilum vanderplanki</name>
    <name type="common">Sleeping chironomid midge</name>
    <dbReference type="NCBI Taxonomy" id="319348"/>
    <lineage>
        <taxon>Eukaryota</taxon>
        <taxon>Metazoa</taxon>
        <taxon>Ecdysozoa</taxon>
        <taxon>Arthropoda</taxon>
        <taxon>Hexapoda</taxon>
        <taxon>Insecta</taxon>
        <taxon>Pterygota</taxon>
        <taxon>Neoptera</taxon>
        <taxon>Endopterygota</taxon>
        <taxon>Diptera</taxon>
        <taxon>Nematocera</taxon>
        <taxon>Chironomoidea</taxon>
        <taxon>Chironomidae</taxon>
        <taxon>Chironominae</taxon>
        <taxon>Polypedilum</taxon>
        <taxon>Polypedilum</taxon>
    </lineage>
</organism>
<evidence type="ECO:0000256" key="4">
    <source>
        <dbReference type="ARBA" id="ARBA00022617"/>
    </source>
</evidence>
<evidence type="ECO:0000256" key="7">
    <source>
        <dbReference type="ARBA" id="ARBA00023002"/>
    </source>
</evidence>
<keyword evidence="4 10" id="KW-0349">Heme</keyword>
<keyword evidence="8 10" id="KW-0408">Iron</keyword>
<dbReference type="AlphaFoldDB" id="A0A9J6BAU5"/>
<keyword evidence="3" id="KW-0575">Peroxidase</keyword>
<dbReference type="InterPro" id="IPR010255">
    <property type="entry name" value="Haem_peroxidase_sf"/>
</dbReference>
<dbReference type="Pfam" id="PF03098">
    <property type="entry name" value="An_peroxidase"/>
    <property type="match status" value="1"/>
</dbReference>
<protein>
    <recommendedName>
        <fullName evidence="13">Peroxidase</fullName>
    </recommendedName>
</protein>
<evidence type="ECO:0000256" key="9">
    <source>
        <dbReference type="ARBA" id="ARBA00023157"/>
    </source>
</evidence>